<keyword evidence="8 10" id="KW-0131">Cell cycle</keyword>
<dbReference type="EC" id="2.4.1.227" evidence="10"/>
<dbReference type="Gene3D" id="3.40.50.2000">
    <property type="entry name" value="Glycogen Phosphorylase B"/>
    <property type="match status" value="2"/>
</dbReference>
<comment type="function">
    <text evidence="10">Cell wall formation. Catalyzes the transfer of a GlcNAc subunit on undecaprenyl-pyrophosphoryl-MurNAc-pentapeptide (lipid intermediate I) to form undecaprenyl-pyrophosphoryl-MurNAc-(pentapeptide)GlcNAc (lipid intermediate II).</text>
</comment>
<dbReference type="GO" id="GO:0005975">
    <property type="term" value="P:carbohydrate metabolic process"/>
    <property type="evidence" value="ECO:0007669"/>
    <property type="project" value="InterPro"/>
</dbReference>
<comment type="similarity">
    <text evidence="10">Belongs to the glycosyltransferase 28 family. MurG subfamily.</text>
</comment>
<comment type="caution">
    <text evidence="13">The sequence shown here is derived from an EMBL/GenBank/DDBJ whole genome shotgun (WGS) entry which is preliminary data.</text>
</comment>
<feature type="domain" description="Glycosyl transferase family 28 C-terminal" evidence="12">
    <location>
        <begin position="185"/>
        <end position="327"/>
    </location>
</feature>
<evidence type="ECO:0000313" key="13">
    <source>
        <dbReference type="EMBL" id="HHO73313.1"/>
    </source>
</evidence>
<dbReference type="PANTHER" id="PTHR21015">
    <property type="entry name" value="UDP-N-ACETYLGLUCOSAMINE--N-ACETYLMURAMYL-(PENTAPEPTIDE) PYROPHOSPHORYL-UNDECAPRENOL N-ACETYLGLUCOSAMINE TRANSFERASE 1"/>
    <property type="match status" value="1"/>
</dbReference>
<keyword evidence="9 10" id="KW-0961">Cell wall biogenesis/degradation</keyword>
<dbReference type="UniPathway" id="UPA00219"/>
<dbReference type="AlphaFoldDB" id="A0A7C5WZZ3"/>
<dbReference type="InterPro" id="IPR004276">
    <property type="entry name" value="GlycoTrans_28_N"/>
</dbReference>
<sequence length="352" mass="39375">MLYIAGGGTGGHFFPALALIECLLEREIPCKFIGAERGIERKLSHLLPVEGKFLKVYPFFGRSPVEKLRSLYSIFSSSLSLLPKLGGKDVSVIFGGYASLPLGLASLLRRTPLLLHEQNSIPSTTNQLLSRFAKRVFVSFEYSKKFFPKEKVVKTGLPVRKALIDGLRLSKEQARALLNLSDKPTLLVMGGSQGAVFLNNLAFEIFKRTGLQGVHITGERDYERFKDAYKNMPVVVLPFTENMGLIYRACDLALSRAGASTITELSLYGVPALFVPFPHAIRDHQYYNAKEIEELGGGLVLRQEEAELNTVLKLLEKILSNREEFSKAITRFADQNPCEKILNSLQEFLPRY</sequence>
<keyword evidence="2 10" id="KW-0132">Cell division</keyword>
<comment type="caution">
    <text evidence="10">Lacks conserved residue(s) required for the propagation of feature annotation.</text>
</comment>
<dbReference type="CDD" id="cd03785">
    <property type="entry name" value="GT28_MurG"/>
    <property type="match status" value="1"/>
</dbReference>
<dbReference type="SUPFAM" id="SSF53756">
    <property type="entry name" value="UDP-Glycosyltransferase/glycogen phosphorylase"/>
    <property type="match status" value="1"/>
</dbReference>
<feature type="domain" description="Glycosyltransferase family 28 N-terminal" evidence="11">
    <location>
        <begin position="4"/>
        <end position="137"/>
    </location>
</feature>
<evidence type="ECO:0000256" key="4">
    <source>
        <dbReference type="ARBA" id="ARBA00022679"/>
    </source>
</evidence>
<dbReference type="InterPro" id="IPR007235">
    <property type="entry name" value="Glyco_trans_28_C"/>
</dbReference>
<keyword evidence="7 10" id="KW-0472">Membrane</keyword>
<feature type="binding site" evidence="10">
    <location>
        <begin position="9"/>
        <end position="11"/>
    </location>
    <ligand>
        <name>UDP-N-acetyl-alpha-D-glucosamine</name>
        <dbReference type="ChEBI" id="CHEBI:57705"/>
    </ligand>
</feature>
<evidence type="ECO:0000256" key="8">
    <source>
        <dbReference type="ARBA" id="ARBA00023306"/>
    </source>
</evidence>
<evidence type="ECO:0000256" key="1">
    <source>
        <dbReference type="ARBA" id="ARBA00022475"/>
    </source>
</evidence>
<gene>
    <name evidence="10 13" type="primary">murG</name>
    <name evidence="13" type="ORF">ENN04_01590</name>
</gene>
<evidence type="ECO:0000256" key="6">
    <source>
        <dbReference type="ARBA" id="ARBA00022984"/>
    </source>
</evidence>
<dbReference type="GO" id="GO:0009252">
    <property type="term" value="P:peptidoglycan biosynthetic process"/>
    <property type="evidence" value="ECO:0007669"/>
    <property type="project" value="UniProtKB-UniRule"/>
</dbReference>
<keyword evidence="6 10" id="KW-0573">Peptidoglycan synthesis</keyword>
<dbReference type="InterPro" id="IPR006009">
    <property type="entry name" value="GlcNAc_MurG"/>
</dbReference>
<dbReference type="Pfam" id="PF04101">
    <property type="entry name" value="Glyco_tran_28_C"/>
    <property type="match status" value="1"/>
</dbReference>
<feature type="binding site" evidence="10">
    <location>
        <position position="160"/>
    </location>
    <ligand>
        <name>UDP-N-acetyl-alpha-D-glucosamine</name>
        <dbReference type="ChEBI" id="CHEBI:57705"/>
    </ligand>
</feature>
<reference evidence="13" key="1">
    <citation type="journal article" date="2020" name="mSystems">
        <title>Genome- and Community-Level Interaction Insights into Carbon Utilization and Element Cycling Functions of Hydrothermarchaeota in Hydrothermal Sediment.</title>
        <authorList>
            <person name="Zhou Z."/>
            <person name="Liu Y."/>
            <person name="Xu W."/>
            <person name="Pan J."/>
            <person name="Luo Z.H."/>
            <person name="Li M."/>
        </authorList>
    </citation>
    <scope>NUCLEOTIDE SEQUENCE [LARGE SCALE GENOMIC DNA]</scope>
    <source>
        <strain evidence="13">SpSt-114</strain>
    </source>
</reference>
<dbReference type="PANTHER" id="PTHR21015:SF22">
    <property type="entry name" value="GLYCOSYLTRANSFERASE"/>
    <property type="match status" value="1"/>
</dbReference>
<dbReference type="EMBL" id="DSAC01000020">
    <property type="protein sequence ID" value="HHO73313.1"/>
    <property type="molecule type" value="Genomic_DNA"/>
</dbReference>
<feature type="binding site" evidence="10">
    <location>
        <position position="192"/>
    </location>
    <ligand>
        <name>UDP-N-acetyl-alpha-D-glucosamine</name>
        <dbReference type="ChEBI" id="CHEBI:57705"/>
    </ligand>
</feature>
<comment type="subcellular location">
    <subcellularLocation>
        <location evidence="10">Cell membrane</location>
        <topology evidence="10">Peripheral membrane protein</topology>
        <orientation evidence="10">Cytoplasmic side</orientation>
    </subcellularLocation>
</comment>
<accession>A0A7C5WZZ3</accession>
<proteinExistence type="inferred from homology"/>
<evidence type="ECO:0000256" key="9">
    <source>
        <dbReference type="ARBA" id="ARBA00023316"/>
    </source>
</evidence>
<name>A0A7C5WZZ3_9AQUI</name>
<keyword evidence="3 10" id="KW-0328">Glycosyltransferase</keyword>
<evidence type="ECO:0000256" key="3">
    <source>
        <dbReference type="ARBA" id="ARBA00022676"/>
    </source>
</evidence>
<comment type="pathway">
    <text evidence="10">Cell wall biogenesis; peptidoglycan biosynthesis.</text>
</comment>
<dbReference type="GO" id="GO:0008360">
    <property type="term" value="P:regulation of cell shape"/>
    <property type="evidence" value="ECO:0007669"/>
    <property type="project" value="UniProtKB-KW"/>
</dbReference>
<dbReference type="GO" id="GO:0050511">
    <property type="term" value="F:undecaprenyldiphospho-muramoylpentapeptide beta-N-acetylglucosaminyltransferase activity"/>
    <property type="evidence" value="ECO:0007669"/>
    <property type="project" value="UniProtKB-UniRule"/>
</dbReference>
<evidence type="ECO:0000256" key="5">
    <source>
        <dbReference type="ARBA" id="ARBA00022960"/>
    </source>
</evidence>
<protein>
    <recommendedName>
        <fullName evidence="10">UDP-N-acetylglucosamine--N-acetylmuramyl-(pentapeptide) pyrophosphoryl-undecaprenol N-acetylglucosamine transferase</fullName>
        <ecNumber evidence="10">2.4.1.227</ecNumber>
    </recommendedName>
    <alternativeName>
        <fullName evidence="10">Undecaprenyl-PP-MurNAc-pentapeptide-UDPGlcNAc GlcNAc transferase</fullName>
    </alternativeName>
</protein>
<keyword evidence="5 10" id="KW-0133">Cell shape</keyword>
<evidence type="ECO:0000256" key="7">
    <source>
        <dbReference type="ARBA" id="ARBA00023136"/>
    </source>
</evidence>
<keyword evidence="4 10" id="KW-0808">Transferase</keyword>
<dbReference type="NCBIfam" id="TIGR01133">
    <property type="entry name" value="murG"/>
    <property type="match status" value="1"/>
</dbReference>
<keyword evidence="1 10" id="KW-1003">Cell membrane</keyword>
<evidence type="ECO:0000259" key="11">
    <source>
        <dbReference type="Pfam" id="PF03033"/>
    </source>
</evidence>
<dbReference type="HAMAP" id="MF_00033">
    <property type="entry name" value="MurG"/>
    <property type="match status" value="1"/>
</dbReference>
<evidence type="ECO:0000259" key="12">
    <source>
        <dbReference type="Pfam" id="PF04101"/>
    </source>
</evidence>
<comment type="catalytic activity">
    <reaction evidence="10">
        <text>di-trans,octa-cis-undecaprenyl diphospho-N-acetyl-alpha-D-muramoyl-L-alanyl-D-glutamyl-meso-2,6-diaminopimeloyl-D-alanyl-D-alanine + UDP-N-acetyl-alpha-D-glucosamine = di-trans,octa-cis-undecaprenyl diphospho-[N-acetyl-alpha-D-glucosaminyl-(1-&gt;4)]-N-acetyl-alpha-D-muramoyl-L-alanyl-D-glutamyl-meso-2,6-diaminopimeloyl-D-alanyl-D-alanine + UDP + H(+)</text>
        <dbReference type="Rhea" id="RHEA:31227"/>
        <dbReference type="ChEBI" id="CHEBI:15378"/>
        <dbReference type="ChEBI" id="CHEBI:57705"/>
        <dbReference type="ChEBI" id="CHEBI:58223"/>
        <dbReference type="ChEBI" id="CHEBI:61387"/>
        <dbReference type="ChEBI" id="CHEBI:61388"/>
        <dbReference type="EC" id="2.4.1.227"/>
    </reaction>
</comment>
<dbReference type="GO" id="GO:0071555">
    <property type="term" value="P:cell wall organization"/>
    <property type="evidence" value="ECO:0007669"/>
    <property type="project" value="UniProtKB-KW"/>
</dbReference>
<feature type="binding site" evidence="10">
    <location>
        <position position="119"/>
    </location>
    <ligand>
        <name>UDP-N-acetyl-alpha-D-glucosamine</name>
        <dbReference type="ChEBI" id="CHEBI:57705"/>
    </ligand>
</feature>
<dbReference type="Pfam" id="PF03033">
    <property type="entry name" value="Glyco_transf_28"/>
    <property type="match status" value="1"/>
</dbReference>
<organism evidence="13">
    <name type="scientific">Thermocrinis ruber</name>
    <dbReference type="NCBI Taxonomy" id="75906"/>
    <lineage>
        <taxon>Bacteria</taxon>
        <taxon>Pseudomonadati</taxon>
        <taxon>Aquificota</taxon>
        <taxon>Aquificia</taxon>
        <taxon>Aquificales</taxon>
        <taxon>Aquificaceae</taxon>
        <taxon>Thermocrinis</taxon>
    </lineage>
</organism>
<evidence type="ECO:0000256" key="2">
    <source>
        <dbReference type="ARBA" id="ARBA00022618"/>
    </source>
</evidence>
<evidence type="ECO:0000256" key="10">
    <source>
        <dbReference type="HAMAP-Rule" id="MF_00033"/>
    </source>
</evidence>
<feature type="binding site" evidence="10">
    <location>
        <position position="285"/>
    </location>
    <ligand>
        <name>UDP-N-acetyl-alpha-D-glucosamine</name>
        <dbReference type="ChEBI" id="CHEBI:57705"/>
    </ligand>
</feature>
<dbReference type="GO" id="GO:0051301">
    <property type="term" value="P:cell division"/>
    <property type="evidence" value="ECO:0007669"/>
    <property type="project" value="UniProtKB-KW"/>
</dbReference>
<dbReference type="GO" id="GO:0005886">
    <property type="term" value="C:plasma membrane"/>
    <property type="evidence" value="ECO:0007669"/>
    <property type="project" value="UniProtKB-SubCell"/>
</dbReference>